<evidence type="ECO:0000256" key="7">
    <source>
        <dbReference type="ARBA" id="ARBA00022989"/>
    </source>
</evidence>
<dbReference type="InParanoid" id="A0A674C3Y4"/>
<dbReference type="Pfam" id="PF13520">
    <property type="entry name" value="AA_permease_2"/>
    <property type="match status" value="1"/>
</dbReference>
<evidence type="ECO:0000256" key="14">
    <source>
        <dbReference type="ARBA" id="ARBA00052732"/>
    </source>
</evidence>
<evidence type="ECO:0000256" key="19">
    <source>
        <dbReference type="SAM" id="Phobius"/>
    </source>
</evidence>
<feature type="transmembrane region" description="Helical" evidence="19">
    <location>
        <begin position="264"/>
        <end position="286"/>
    </location>
</feature>
<evidence type="ECO:0000256" key="1">
    <source>
        <dbReference type="ARBA" id="ARBA00004424"/>
    </source>
</evidence>
<evidence type="ECO:0000313" key="21">
    <source>
        <dbReference type="Proteomes" id="UP000472277"/>
    </source>
</evidence>
<reference evidence="20" key="1">
    <citation type="submission" date="2025-08" db="UniProtKB">
        <authorList>
            <consortium name="Ensembl"/>
        </authorList>
    </citation>
    <scope>IDENTIFICATION</scope>
</reference>
<dbReference type="PIRSF" id="PIRSF006060">
    <property type="entry name" value="AA_transporter"/>
    <property type="match status" value="1"/>
</dbReference>
<evidence type="ECO:0000256" key="17">
    <source>
        <dbReference type="ARBA" id="ARBA00083296"/>
    </source>
</evidence>
<evidence type="ECO:0000256" key="9">
    <source>
        <dbReference type="ARBA" id="ARBA00023157"/>
    </source>
</evidence>
<feature type="transmembrane region" description="Helical" evidence="19">
    <location>
        <begin position="107"/>
        <end position="128"/>
    </location>
</feature>
<evidence type="ECO:0000256" key="11">
    <source>
        <dbReference type="ARBA" id="ARBA00051814"/>
    </source>
</evidence>
<feature type="transmembrane region" description="Helical" evidence="19">
    <location>
        <begin position="383"/>
        <end position="405"/>
    </location>
</feature>
<feature type="transmembrane region" description="Helical" evidence="19">
    <location>
        <begin position="417"/>
        <end position="439"/>
    </location>
</feature>
<keyword evidence="7 19" id="KW-1133">Transmembrane helix</keyword>
<dbReference type="FunFam" id="1.20.1740.10:FF:000015">
    <property type="entry name" value="B(0,+)-type amino acid transporter 1"/>
    <property type="match status" value="1"/>
</dbReference>
<dbReference type="GO" id="GO:0015179">
    <property type="term" value="F:L-amino acid transmembrane transporter activity"/>
    <property type="evidence" value="ECO:0007669"/>
    <property type="project" value="TreeGrafter"/>
</dbReference>
<dbReference type="InterPro" id="IPR050598">
    <property type="entry name" value="AminoAcid_Transporter"/>
</dbReference>
<evidence type="ECO:0000256" key="15">
    <source>
        <dbReference type="ARBA" id="ARBA00074336"/>
    </source>
</evidence>
<evidence type="ECO:0000256" key="5">
    <source>
        <dbReference type="ARBA" id="ARBA00022553"/>
    </source>
</evidence>
<evidence type="ECO:0000256" key="3">
    <source>
        <dbReference type="ARBA" id="ARBA00022448"/>
    </source>
</evidence>
<dbReference type="AlphaFoldDB" id="A0A674C3Y4"/>
<dbReference type="GeneTree" id="ENSGT00940000162520"/>
<comment type="catalytic activity">
    <reaction evidence="11">
        <text>L-cystine(out) + L-arginine(in) = L-cystine(in) + L-arginine(out)</text>
        <dbReference type="Rhea" id="RHEA:71075"/>
        <dbReference type="ChEBI" id="CHEBI:32682"/>
        <dbReference type="ChEBI" id="CHEBI:35491"/>
    </reaction>
    <physiologicalReaction direction="left-to-right" evidence="11">
        <dbReference type="Rhea" id="RHEA:71076"/>
    </physiologicalReaction>
</comment>
<keyword evidence="21" id="KW-1185">Reference proteome</keyword>
<dbReference type="PANTHER" id="PTHR11785:SF340">
    <property type="entry name" value="AROMATIC-PREFERRING AMINO ACID TRANSPORTER"/>
    <property type="match status" value="1"/>
</dbReference>
<keyword evidence="9" id="KW-1015">Disulfide bond</keyword>
<dbReference type="Gene3D" id="1.20.1740.10">
    <property type="entry name" value="Amino acid/polyamine transporter I"/>
    <property type="match status" value="1"/>
</dbReference>
<dbReference type="OMA" id="CITINCL"/>
<comment type="similarity">
    <text evidence="2">Belongs to the amino acid-polyamine-organocation (APC) superfamily.</text>
</comment>
<protein>
    <recommendedName>
        <fullName evidence="15">b(0,+)-type amino acid transporter 1</fullName>
    </recommendedName>
    <alternativeName>
        <fullName evidence="16">Glycoprotein-associated amino acid transporter b0,+AT1</fullName>
    </alternativeName>
    <alternativeName>
        <fullName evidence="17">Solute carrier family 7 member 9</fullName>
    </alternativeName>
</protein>
<comment type="catalytic activity">
    <reaction evidence="14">
        <text>L-leucine(out) + L-arginine(in) = L-leucine(in) + L-arginine(out)</text>
        <dbReference type="Rhea" id="RHEA:71059"/>
        <dbReference type="ChEBI" id="CHEBI:32682"/>
        <dbReference type="ChEBI" id="CHEBI:57427"/>
    </reaction>
    <physiologicalReaction direction="left-to-right" evidence="14">
        <dbReference type="Rhea" id="RHEA:71060"/>
    </physiologicalReaction>
</comment>
<feature type="transmembrane region" description="Helical" evidence="19">
    <location>
        <begin position="312"/>
        <end position="338"/>
    </location>
</feature>
<keyword evidence="5" id="KW-0597">Phosphoprotein</keyword>
<feature type="transmembrane region" description="Helical" evidence="19">
    <location>
        <begin position="358"/>
        <end position="377"/>
    </location>
</feature>
<evidence type="ECO:0000256" key="8">
    <source>
        <dbReference type="ARBA" id="ARBA00023136"/>
    </source>
</evidence>
<dbReference type="PANTHER" id="PTHR11785">
    <property type="entry name" value="AMINO ACID TRANSPORTER"/>
    <property type="match status" value="1"/>
</dbReference>
<organism evidence="20 21">
    <name type="scientific">Salmo trutta</name>
    <name type="common">Brown trout</name>
    <dbReference type="NCBI Taxonomy" id="8032"/>
    <lineage>
        <taxon>Eukaryota</taxon>
        <taxon>Metazoa</taxon>
        <taxon>Chordata</taxon>
        <taxon>Craniata</taxon>
        <taxon>Vertebrata</taxon>
        <taxon>Euteleostomi</taxon>
        <taxon>Actinopterygii</taxon>
        <taxon>Neopterygii</taxon>
        <taxon>Teleostei</taxon>
        <taxon>Protacanthopterygii</taxon>
        <taxon>Salmoniformes</taxon>
        <taxon>Salmonidae</taxon>
        <taxon>Salmoninae</taxon>
        <taxon>Salmo</taxon>
    </lineage>
</organism>
<dbReference type="GO" id="GO:0016324">
    <property type="term" value="C:apical plasma membrane"/>
    <property type="evidence" value="ECO:0007669"/>
    <property type="project" value="UniProtKB-SubCell"/>
</dbReference>
<feature type="transmembrane region" description="Helical" evidence="19">
    <location>
        <begin position="445"/>
        <end position="466"/>
    </location>
</feature>
<proteinExistence type="inferred from homology"/>
<evidence type="ECO:0000256" key="10">
    <source>
        <dbReference type="ARBA" id="ARBA00051323"/>
    </source>
</evidence>
<evidence type="ECO:0000256" key="2">
    <source>
        <dbReference type="ARBA" id="ARBA00009523"/>
    </source>
</evidence>
<gene>
    <name evidence="20" type="primary">LOC115172448</name>
</gene>
<feature type="transmembrane region" description="Helical" evidence="19">
    <location>
        <begin position="39"/>
        <end position="60"/>
    </location>
</feature>
<feature type="transmembrane region" description="Helical" evidence="19">
    <location>
        <begin position="183"/>
        <end position="209"/>
    </location>
</feature>
<keyword evidence="6 19" id="KW-0812">Transmembrane</keyword>
<name>A0A674C3Y4_SALTR</name>
<evidence type="ECO:0000256" key="4">
    <source>
        <dbReference type="ARBA" id="ARBA00022475"/>
    </source>
</evidence>
<accession>A0A674C3Y4</accession>
<reference evidence="20" key="2">
    <citation type="submission" date="2025-09" db="UniProtKB">
        <authorList>
            <consortium name="Ensembl"/>
        </authorList>
    </citation>
    <scope>IDENTIFICATION</scope>
</reference>
<evidence type="ECO:0000256" key="12">
    <source>
        <dbReference type="ARBA" id="ARBA00051835"/>
    </source>
</evidence>
<evidence type="ECO:0000256" key="16">
    <source>
        <dbReference type="ARBA" id="ARBA00079910"/>
    </source>
</evidence>
<dbReference type="Ensembl" id="ENSSTUT00000083146.1">
    <property type="protein sequence ID" value="ENSSTUP00000078078.1"/>
    <property type="gene ID" value="ENSSTUG00000034443.1"/>
</dbReference>
<dbReference type="InterPro" id="IPR002293">
    <property type="entry name" value="AA/rel_permease1"/>
</dbReference>
<comment type="catalytic activity">
    <reaction evidence="12">
        <text>L-histidine(out) + L-arginine(in) = L-histidine(in) + L-arginine(out)</text>
        <dbReference type="Rhea" id="RHEA:71063"/>
        <dbReference type="ChEBI" id="CHEBI:32682"/>
        <dbReference type="ChEBI" id="CHEBI:57595"/>
    </reaction>
    <physiologicalReaction direction="left-to-right" evidence="12">
        <dbReference type="Rhea" id="RHEA:71064"/>
    </physiologicalReaction>
</comment>
<evidence type="ECO:0000256" key="13">
    <source>
        <dbReference type="ARBA" id="ARBA00052179"/>
    </source>
</evidence>
<keyword evidence="4" id="KW-1003">Cell membrane</keyword>
<feature type="transmembrane region" description="Helical" evidence="19">
    <location>
        <begin position="72"/>
        <end position="95"/>
    </location>
</feature>
<comment type="subcellular location">
    <subcellularLocation>
        <location evidence="1">Apical cell membrane</location>
        <topology evidence="1">Multi-pass membrane protein</topology>
    </subcellularLocation>
</comment>
<evidence type="ECO:0000256" key="6">
    <source>
        <dbReference type="ARBA" id="ARBA00022692"/>
    </source>
</evidence>
<feature type="transmembrane region" description="Helical" evidence="19">
    <location>
        <begin position="158"/>
        <end position="177"/>
    </location>
</feature>
<comment type="catalytic activity">
    <reaction evidence="13">
        <text>L-cysteine(out) + L-arginine(in) = L-cysteine(in) + L-arginine(out)</text>
        <dbReference type="Rhea" id="RHEA:71071"/>
        <dbReference type="ChEBI" id="CHEBI:32682"/>
        <dbReference type="ChEBI" id="CHEBI:35235"/>
    </reaction>
    <physiologicalReaction direction="left-to-right" evidence="13">
        <dbReference type="Rhea" id="RHEA:71072"/>
    </physiologicalReaction>
</comment>
<evidence type="ECO:0000313" key="20">
    <source>
        <dbReference type="Ensembl" id="ENSSTUP00000078078.1"/>
    </source>
</evidence>
<comment type="catalytic activity">
    <reaction evidence="18">
        <text>L-phenylalanine(out) + L-arginine(in) = L-phenylalanine(in) + L-arginine(out)</text>
        <dbReference type="Rhea" id="RHEA:71067"/>
        <dbReference type="ChEBI" id="CHEBI:32682"/>
        <dbReference type="ChEBI" id="CHEBI:58095"/>
    </reaction>
    <physiologicalReaction direction="left-to-right" evidence="18">
        <dbReference type="Rhea" id="RHEA:71068"/>
    </physiologicalReaction>
</comment>
<keyword evidence="3" id="KW-0813">Transport</keyword>
<comment type="catalytic activity">
    <reaction evidence="10">
        <text>L-lysine(out) + L-arginine(in) = L-lysine(in) + L-arginine(out)</text>
        <dbReference type="Rhea" id="RHEA:70827"/>
        <dbReference type="ChEBI" id="CHEBI:32551"/>
        <dbReference type="ChEBI" id="CHEBI:32682"/>
    </reaction>
    <physiologicalReaction direction="left-to-right" evidence="10">
        <dbReference type="Rhea" id="RHEA:70828"/>
    </physiologicalReaction>
</comment>
<sequence>MPLPSLDLVVGKTYLLRIDLLPSLRMAAKTQKLTLKREVGLIGAISFIAGTMMGSGIFMSPQSVLVNIGSPGASLVIWAACGLLATLGSLCYAELGTVISESGAEYIYILRIFGQVIAFMFVFSFVVVMRPASATGIALSFAEYAVAPFYHDCTPPELVVKCVAAAGILVLAIVNSMNVRLAMFIQVFSMVIKLVALAVIIIGGVVLLFKGNTENFEDSFKGTNVEISSIGISLYQGLWSYDGWNTLNYVTEELKRPEVNLPRAVIIAIPMVTMLYLLVNVSYLAAMTPRELMSSNAVAVTWGNKVLGSWGWVMSIAAALSAFGSLNGTFFSGGRVCFVAAREGHMPDILSMAHVNRLTPSPALIFTTAISLLVLIPGDFQSIVNYFSFTAWFFYAITLSGLLYLKIKKPELPRPYRVPIVIPILVIIAAIFLVLAPIIDNPAIEYLYVTLFIFSGVLVYVPFIHFKLCPGLLEKVTVFLQLFLEVAPADKNL</sequence>
<dbReference type="Proteomes" id="UP000472277">
    <property type="component" value="Chromosome 33"/>
</dbReference>
<keyword evidence="8 19" id="KW-0472">Membrane</keyword>
<evidence type="ECO:0000256" key="18">
    <source>
        <dbReference type="ARBA" id="ARBA00093193"/>
    </source>
</evidence>